<name>A0A448XFZ6_9PLAT</name>
<comment type="caution">
    <text evidence="1">The sequence shown here is derived from an EMBL/GenBank/DDBJ whole genome shotgun (WGS) entry which is preliminary data.</text>
</comment>
<dbReference type="Proteomes" id="UP000784294">
    <property type="component" value="Unassembled WGS sequence"/>
</dbReference>
<keyword evidence="2" id="KW-1185">Reference proteome</keyword>
<protein>
    <submittedName>
        <fullName evidence="1">Uncharacterized protein</fullName>
    </submittedName>
</protein>
<dbReference type="AlphaFoldDB" id="A0A448XFZ6"/>
<organism evidence="1 2">
    <name type="scientific">Protopolystoma xenopodis</name>
    <dbReference type="NCBI Taxonomy" id="117903"/>
    <lineage>
        <taxon>Eukaryota</taxon>
        <taxon>Metazoa</taxon>
        <taxon>Spiralia</taxon>
        <taxon>Lophotrochozoa</taxon>
        <taxon>Platyhelminthes</taxon>
        <taxon>Monogenea</taxon>
        <taxon>Polyopisthocotylea</taxon>
        <taxon>Polystomatidea</taxon>
        <taxon>Polystomatidae</taxon>
        <taxon>Protopolystoma</taxon>
    </lineage>
</organism>
<gene>
    <name evidence="1" type="ORF">PXEA_LOCUS29165</name>
</gene>
<proteinExistence type="predicted"/>
<accession>A0A448XFZ6</accession>
<reference evidence="1" key="1">
    <citation type="submission" date="2018-11" db="EMBL/GenBank/DDBJ databases">
        <authorList>
            <consortium name="Pathogen Informatics"/>
        </authorList>
    </citation>
    <scope>NUCLEOTIDE SEQUENCE</scope>
</reference>
<evidence type="ECO:0000313" key="2">
    <source>
        <dbReference type="Proteomes" id="UP000784294"/>
    </source>
</evidence>
<sequence length="182" mass="20794">MLSVIQNLGQITTIELHNGPTLLEDEDVEFEIKLPEALISLEADAAAKVSNLRDNLDNLELLDLNYRMFSDWIITSDWIIEGLKDVLFDYAMPLADENRMTSSKVYMLRLGQLLPDGELPEFLQKTYAHISLSRLSNKGADSFRNFLDTQEGRLMSVVDKAHRLKHYHSLRNLVSSNVLSDR</sequence>
<dbReference type="EMBL" id="CAAALY010250499">
    <property type="protein sequence ID" value="VEL35725.1"/>
    <property type="molecule type" value="Genomic_DNA"/>
</dbReference>
<evidence type="ECO:0000313" key="1">
    <source>
        <dbReference type="EMBL" id="VEL35725.1"/>
    </source>
</evidence>